<sequence length="559" mass="60668">MQLLVAFLTLFLLAELASTQTLAPTVDLGYAQYQGFVNAETLNTEFLGIRYAAPPTGNFRWRAPRQPLQERHIQLANAHPNRCYQGNLGIAPNNPFTGKSGNGNRELDATAGNNTLQSSKPSESEDCLFLNVYSPGTDWSKTRKKKLPVVVWIHGGGYVLGSAGVGSMAPFDGPYDPSDMIELSKGNVVAVVIQYRLGLFGFLSGSHVQRNGALNAGLLDQDFALKWVQQHITKFGGDPSLVTIWGVSAGGGSVIQHMVANGGNTRPPLFRGGILSSLLLNPQPRFNHPIPEAVFARSVALIGCSARDKMACLRTTDVGVLQAANVQICKEAFSNTFAFGPVVDGTFIRESPSLSLARGKVNTKHILAVINGAEGVILVNPAVTPETLPLEQYVEALFPTLRPQDHVAVANHYRTFDSNLERFAEIYADSQLVCPTIAVLRSVSGTGYKGLFAVPPAWHADDIPYYFPKVYPPGPKFKNPTFIQAFAQAFVDFAVNQNPNVKEDPSSILPSWVPWNVSSSVEMVFNRSGEVPDIGSGTTPATLMQRCWFWASVTQFTGQ</sequence>
<feature type="compositionally biased region" description="Polar residues" evidence="4">
    <location>
        <begin position="94"/>
        <end position="103"/>
    </location>
</feature>
<feature type="domain" description="Carboxylesterase type B" evidence="5">
    <location>
        <begin position="25"/>
        <end position="515"/>
    </location>
</feature>
<dbReference type="InterPro" id="IPR002018">
    <property type="entry name" value="CarbesteraseB"/>
</dbReference>
<dbReference type="Pfam" id="PF00135">
    <property type="entry name" value="COesterase"/>
    <property type="match status" value="1"/>
</dbReference>
<proteinExistence type="inferred from homology"/>
<dbReference type="Gene3D" id="3.40.50.1820">
    <property type="entry name" value="alpha/beta hydrolase"/>
    <property type="match status" value="1"/>
</dbReference>
<dbReference type="OrthoDB" id="408631at2759"/>
<keyword evidence="3" id="KW-0732">Signal</keyword>
<feature type="region of interest" description="Disordered" evidence="4">
    <location>
        <begin position="94"/>
        <end position="119"/>
    </location>
</feature>
<keyword evidence="7" id="KW-1185">Reference proteome</keyword>
<dbReference type="InterPro" id="IPR029058">
    <property type="entry name" value="AB_hydrolase_fold"/>
</dbReference>
<dbReference type="PROSITE" id="PS00941">
    <property type="entry name" value="CARBOXYLESTERASE_B_2"/>
    <property type="match status" value="1"/>
</dbReference>
<dbReference type="AlphaFoldDB" id="A0A5C3L4W3"/>
<evidence type="ECO:0000259" key="5">
    <source>
        <dbReference type="Pfam" id="PF00135"/>
    </source>
</evidence>
<comment type="similarity">
    <text evidence="1 3">Belongs to the type-B carboxylesterase/lipase family.</text>
</comment>
<keyword evidence="2 3" id="KW-0378">Hydrolase</keyword>
<reference evidence="6 7" key="1">
    <citation type="journal article" date="2019" name="Nat. Ecol. Evol.">
        <title>Megaphylogeny resolves global patterns of mushroom evolution.</title>
        <authorList>
            <person name="Varga T."/>
            <person name="Krizsan K."/>
            <person name="Foldi C."/>
            <person name="Dima B."/>
            <person name="Sanchez-Garcia M."/>
            <person name="Sanchez-Ramirez S."/>
            <person name="Szollosi G.J."/>
            <person name="Szarkandi J.G."/>
            <person name="Papp V."/>
            <person name="Albert L."/>
            <person name="Andreopoulos W."/>
            <person name="Angelini C."/>
            <person name="Antonin V."/>
            <person name="Barry K.W."/>
            <person name="Bougher N.L."/>
            <person name="Buchanan P."/>
            <person name="Buyck B."/>
            <person name="Bense V."/>
            <person name="Catcheside P."/>
            <person name="Chovatia M."/>
            <person name="Cooper J."/>
            <person name="Damon W."/>
            <person name="Desjardin D."/>
            <person name="Finy P."/>
            <person name="Geml J."/>
            <person name="Haridas S."/>
            <person name="Hughes K."/>
            <person name="Justo A."/>
            <person name="Karasinski D."/>
            <person name="Kautmanova I."/>
            <person name="Kiss B."/>
            <person name="Kocsube S."/>
            <person name="Kotiranta H."/>
            <person name="LaButti K.M."/>
            <person name="Lechner B.E."/>
            <person name="Liimatainen K."/>
            <person name="Lipzen A."/>
            <person name="Lukacs Z."/>
            <person name="Mihaltcheva S."/>
            <person name="Morgado L.N."/>
            <person name="Niskanen T."/>
            <person name="Noordeloos M.E."/>
            <person name="Ohm R.A."/>
            <person name="Ortiz-Santana B."/>
            <person name="Ovrebo C."/>
            <person name="Racz N."/>
            <person name="Riley R."/>
            <person name="Savchenko A."/>
            <person name="Shiryaev A."/>
            <person name="Soop K."/>
            <person name="Spirin V."/>
            <person name="Szebenyi C."/>
            <person name="Tomsovsky M."/>
            <person name="Tulloss R.E."/>
            <person name="Uehling J."/>
            <person name="Grigoriev I.V."/>
            <person name="Vagvolgyi C."/>
            <person name="Papp T."/>
            <person name="Martin F.M."/>
            <person name="Miettinen O."/>
            <person name="Hibbett D.S."/>
            <person name="Nagy L.G."/>
        </authorList>
    </citation>
    <scope>NUCLEOTIDE SEQUENCE [LARGE SCALE GENOMIC DNA]</scope>
    <source>
        <strain evidence="6 7">CBS 121175</strain>
    </source>
</reference>
<evidence type="ECO:0000313" key="6">
    <source>
        <dbReference type="EMBL" id="TFK27827.1"/>
    </source>
</evidence>
<feature type="chain" id="PRO_5023100877" description="Carboxylic ester hydrolase" evidence="3">
    <location>
        <begin position="20"/>
        <end position="559"/>
    </location>
</feature>
<feature type="signal peptide" evidence="3">
    <location>
        <begin position="1"/>
        <end position="19"/>
    </location>
</feature>
<gene>
    <name evidence="6" type="ORF">FA15DRAFT_666061</name>
</gene>
<dbReference type="SUPFAM" id="SSF53474">
    <property type="entry name" value="alpha/beta-Hydrolases"/>
    <property type="match status" value="1"/>
</dbReference>
<organism evidence="6 7">
    <name type="scientific">Coprinopsis marcescibilis</name>
    <name type="common">Agaric fungus</name>
    <name type="synonym">Psathyrella marcescibilis</name>
    <dbReference type="NCBI Taxonomy" id="230819"/>
    <lineage>
        <taxon>Eukaryota</taxon>
        <taxon>Fungi</taxon>
        <taxon>Dikarya</taxon>
        <taxon>Basidiomycota</taxon>
        <taxon>Agaricomycotina</taxon>
        <taxon>Agaricomycetes</taxon>
        <taxon>Agaricomycetidae</taxon>
        <taxon>Agaricales</taxon>
        <taxon>Agaricineae</taxon>
        <taxon>Psathyrellaceae</taxon>
        <taxon>Coprinopsis</taxon>
    </lineage>
</organism>
<dbReference type="EC" id="3.1.1.-" evidence="3"/>
<dbReference type="InterPro" id="IPR019819">
    <property type="entry name" value="Carboxylesterase_B_CS"/>
</dbReference>
<evidence type="ECO:0000256" key="2">
    <source>
        <dbReference type="ARBA" id="ARBA00022801"/>
    </source>
</evidence>
<protein>
    <recommendedName>
        <fullName evidence="3">Carboxylic ester hydrolase</fullName>
        <ecNumber evidence="3">3.1.1.-</ecNumber>
    </recommendedName>
</protein>
<dbReference type="EMBL" id="ML210161">
    <property type="protein sequence ID" value="TFK27827.1"/>
    <property type="molecule type" value="Genomic_DNA"/>
</dbReference>
<dbReference type="InterPro" id="IPR019826">
    <property type="entry name" value="Carboxylesterase_B_AS"/>
</dbReference>
<dbReference type="GO" id="GO:0016787">
    <property type="term" value="F:hydrolase activity"/>
    <property type="evidence" value="ECO:0007669"/>
    <property type="project" value="UniProtKB-KW"/>
</dbReference>
<dbReference type="STRING" id="230819.A0A5C3L4W3"/>
<evidence type="ECO:0000256" key="3">
    <source>
        <dbReference type="RuleBase" id="RU361235"/>
    </source>
</evidence>
<dbReference type="Proteomes" id="UP000307440">
    <property type="component" value="Unassembled WGS sequence"/>
</dbReference>
<evidence type="ECO:0000313" key="7">
    <source>
        <dbReference type="Proteomes" id="UP000307440"/>
    </source>
</evidence>
<evidence type="ECO:0000256" key="4">
    <source>
        <dbReference type="SAM" id="MobiDB-lite"/>
    </source>
</evidence>
<dbReference type="PANTHER" id="PTHR11559">
    <property type="entry name" value="CARBOXYLESTERASE"/>
    <property type="match status" value="1"/>
</dbReference>
<evidence type="ECO:0000256" key="1">
    <source>
        <dbReference type="ARBA" id="ARBA00005964"/>
    </source>
</evidence>
<accession>A0A5C3L4W3</accession>
<dbReference type="PROSITE" id="PS00122">
    <property type="entry name" value="CARBOXYLESTERASE_B_1"/>
    <property type="match status" value="1"/>
</dbReference>
<dbReference type="InterPro" id="IPR050309">
    <property type="entry name" value="Type-B_Carboxylest/Lipase"/>
</dbReference>
<name>A0A5C3L4W3_COPMA</name>